<name>A0A8H6R8N0_9PEZI</name>
<comment type="caution">
    <text evidence="1">The sequence shown here is derived from an EMBL/GenBank/DDBJ whole genome shotgun (WGS) entry which is preliminary data.</text>
</comment>
<gene>
    <name evidence="1" type="ORF">HII31_12715</name>
</gene>
<organism evidence="1 2">
    <name type="scientific">Pseudocercospora fuligena</name>
    <dbReference type="NCBI Taxonomy" id="685502"/>
    <lineage>
        <taxon>Eukaryota</taxon>
        <taxon>Fungi</taxon>
        <taxon>Dikarya</taxon>
        <taxon>Ascomycota</taxon>
        <taxon>Pezizomycotina</taxon>
        <taxon>Dothideomycetes</taxon>
        <taxon>Dothideomycetidae</taxon>
        <taxon>Mycosphaerellales</taxon>
        <taxon>Mycosphaerellaceae</taxon>
        <taxon>Pseudocercospora</taxon>
    </lineage>
</organism>
<dbReference type="AlphaFoldDB" id="A0A8H6R8N0"/>
<feature type="non-terminal residue" evidence="1">
    <location>
        <position position="1"/>
    </location>
</feature>
<sequence length="369" mass="41821">SASLQRPAECFCGRCQEYRSLLATLQTLLDDSQESVVGSLKAAKRFLFKAWIEWQEREEHQLDLVSPDALLRPRGKKRKDLDKPASDLTNAKRRKISRQIVAPMCTPRAQTAHEEEAHKSKVACDHCYAHGLPCNGNQACDQCRLFDQPCIYRWCPNGLRDKAECDRRYCRSAHKDSFQSDTGLPRRIILSGDLPPPLCSRLIEPRTFDDVDFSIDWTAWNSQIDARHTDIIENGRGWDGTRGRKATEYSCSCNNGTIDVSIPKLTGPPCAECGSKSNYYRTCYKCAIRHRVVDDSFDCLVCSAPAMFFIFTDEAEKSYEQYNMASDFERRDIGLGVLCRTVKIHDDAVAVMRDLLNGKGKKENVSELA</sequence>
<reference evidence="1" key="1">
    <citation type="submission" date="2020-04" db="EMBL/GenBank/DDBJ databases">
        <title>Draft genome resource of the tomato pathogen Pseudocercospora fuligena.</title>
        <authorList>
            <person name="Zaccaron A."/>
        </authorList>
    </citation>
    <scope>NUCLEOTIDE SEQUENCE</scope>
    <source>
        <strain evidence="1">PF001</strain>
    </source>
</reference>
<dbReference type="Proteomes" id="UP000660729">
    <property type="component" value="Unassembled WGS sequence"/>
</dbReference>
<protein>
    <submittedName>
        <fullName evidence="1">Uncharacterized protein</fullName>
    </submittedName>
</protein>
<dbReference type="EMBL" id="JABCIY010000306">
    <property type="protein sequence ID" value="KAF7185842.1"/>
    <property type="molecule type" value="Genomic_DNA"/>
</dbReference>
<keyword evidence="2" id="KW-1185">Reference proteome</keyword>
<dbReference type="OrthoDB" id="3650941at2759"/>
<proteinExistence type="predicted"/>
<feature type="non-terminal residue" evidence="1">
    <location>
        <position position="369"/>
    </location>
</feature>
<accession>A0A8H6R8N0</accession>
<evidence type="ECO:0000313" key="2">
    <source>
        <dbReference type="Proteomes" id="UP000660729"/>
    </source>
</evidence>
<evidence type="ECO:0000313" key="1">
    <source>
        <dbReference type="EMBL" id="KAF7185842.1"/>
    </source>
</evidence>